<feature type="coiled-coil region" evidence="11">
    <location>
        <begin position="11"/>
        <end position="56"/>
    </location>
</feature>
<name>A0A1I5L545_9BACI</name>
<dbReference type="GO" id="GO:0009317">
    <property type="term" value="C:acetyl-CoA carboxylase complex"/>
    <property type="evidence" value="ECO:0007669"/>
    <property type="project" value="InterPro"/>
</dbReference>
<proteinExistence type="inferred from homology"/>
<keyword evidence="6 10" id="KW-0067">ATP-binding</keyword>
<evidence type="ECO:0000313" key="16">
    <source>
        <dbReference type="Proteomes" id="UP000321547"/>
    </source>
</evidence>
<evidence type="ECO:0000256" key="4">
    <source>
        <dbReference type="ARBA" id="ARBA00022741"/>
    </source>
</evidence>
<dbReference type="EMBL" id="BJWI01000001">
    <property type="protein sequence ID" value="GEM00658.1"/>
    <property type="molecule type" value="Genomic_DNA"/>
</dbReference>
<evidence type="ECO:0000256" key="9">
    <source>
        <dbReference type="ARBA" id="ARBA00049152"/>
    </source>
</evidence>
<keyword evidence="16" id="KW-1185">Reference proteome</keyword>
<dbReference type="GO" id="GO:0005524">
    <property type="term" value="F:ATP binding"/>
    <property type="evidence" value="ECO:0007669"/>
    <property type="project" value="UniProtKB-KW"/>
</dbReference>
<evidence type="ECO:0000313" key="15">
    <source>
        <dbReference type="Proteomes" id="UP000242243"/>
    </source>
</evidence>
<dbReference type="STRING" id="306540.SAMN05421839_101206"/>
<evidence type="ECO:0000313" key="14">
    <source>
        <dbReference type="EMBL" id="SFO92414.1"/>
    </source>
</evidence>
<evidence type="ECO:0000259" key="12">
    <source>
        <dbReference type="PROSITE" id="PS50989"/>
    </source>
</evidence>
<keyword evidence="2 10" id="KW-0444">Lipid biosynthesis</keyword>
<keyword evidence="7 10" id="KW-0443">Lipid metabolism</keyword>
<dbReference type="Gene3D" id="3.90.226.10">
    <property type="entry name" value="2-enoyl-CoA Hydratase, Chain A, domain 1"/>
    <property type="match status" value="1"/>
</dbReference>
<dbReference type="PANTHER" id="PTHR42853">
    <property type="entry name" value="ACETYL-COENZYME A CARBOXYLASE CARBOXYL TRANSFERASE SUBUNIT ALPHA"/>
    <property type="match status" value="1"/>
</dbReference>
<evidence type="ECO:0000256" key="3">
    <source>
        <dbReference type="ARBA" id="ARBA00022679"/>
    </source>
</evidence>
<reference evidence="14 15" key="1">
    <citation type="submission" date="2016-10" db="EMBL/GenBank/DDBJ databases">
        <authorList>
            <person name="de Groot N.N."/>
        </authorList>
    </citation>
    <scope>NUCLEOTIDE SEQUENCE [LARGE SCALE GENOMIC DNA]</scope>
    <source>
        <strain evidence="14 15">DSM 17073</strain>
    </source>
</reference>
<comment type="subcellular location">
    <subcellularLocation>
        <location evidence="10">Cytoplasm</location>
    </subcellularLocation>
</comment>
<dbReference type="Proteomes" id="UP000242243">
    <property type="component" value="Unassembled WGS sequence"/>
</dbReference>
<organism evidence="14 15">
    <name type="scientific">Halolactibacillus halophilus</name>
    <dbReference type="NCBI Taxonomy" id="306540"/>
    <lineage>
        <taxon>Bacteria</taxon>
        <taxon>Bacillati</taxon>
        <taxon>Bacillota</taxon>
        <taxon>Bacilli</taxon>
        <taxon>Bacillales</taxon>
        <taxon>Bacillaceae</taxon>
        <taxon>Halolactibacillus</taxon>
    </lineage>
</organism>
<evidence type="ECO:0000256" key="1">
    <source>
        <dbReference type="ARBA" id="ARBA00004956"/>
    </source>
</evidence>
<dbReference type="PROSITE" id="PS50989">
    <property type="entry name" value="COA_CT_CTER"/>
    <property type="match status" value="1"/>
</dbReference>
<dbReference type="InterPro" id="IPR001095">
    <property type="entry name" value="Acetyl_CoA_COase_a_su"/>
</dbReference>
<comment type="pathway">
    <text evidence="1 10">Lipid metabolism; malonyl-CoA biosynthesis; malonyl-CoA from acetyl-CoA: step 1/1.</text>
</comment>
<dbReference type="NCBIfam" id="NF041504">
    <property type="entry name" value="AccA_sub"/>
    <property type="match status" value="1"/>
</dbReference>
<evidence type="ECO:0000256" key="5">
    <source>
        <dbReference type="ARBA" id="ARBA00022832"/>
    </source>
</evidence>
<dbReference type="GO" id="GO:2001295">
    <property type="term" value="P:malonyl-CoA biosynthetic process"/>
    <property type="evidence" value="ECO:0007669"/>
    <property type="project" value="UniProtKB-UniRule"/>
</dbReference>
<keyword evidence="5 10" id="KW-0276">Fatty acid metabolism</keyword>
<dbReference type="EMBL" id="FOXC01000001">
    <property type="protein sequence ID" value="SFO92414.1"/>
    <property type="molecule type" value="Genomic_DNA"/>
</dbReference>
<dbReference type="GO" id="GO:0006633">
    <property type="term" value="P:fatty acid biosynthetic process"/>
    <property type="evidence" value="ECO:0007669"/>
    <property type="project" value="UniProtKB-KW"/>
</dbReference>
<gene>
    <name evidence="10 13" type="primary">accA</name>
    <name evidence="13" type="ORF">HHA03_01900</name>
    <name evidence="14" type="ORF">SAMN05421839_101206</name>
</gene>
<dbReference type="OrthoDB" id="9808023at2"/>
<keyword evidence="8 10" id="KW-0275">Fatty acid biosynthesis</keyword>
<dbReference type="Proteomes" id="UP000321547">
    <property type="component" value="Unassembled WGS sequence"/>
</dbReference>
<dbReference type="EC" id="2.1.3.15" evidence="10"/>
<dbReference type="RefSeq" id="WP_089829463.1">
    <property type="nucleotide sequence ID" value="NZ_BJWI01000001.1"/>
</dbReference>
<dbReference type="GO" id="GO:0016743">
    <property type="term" value="F:carboxyl- or carbamoyltransferase activity"/>
    <property type="evidence" value="ECO:0007669"/>
    <property type="project" value="UniProtKB-UniRule"/>
</dbReference>
<dbReference type="AlphaFoldDB" id="A0A1I5L545"/>
<evidence type="ECO:0000256" key="6">
    <source>
        <dbReference type="ARBA" id="ARBA00022840"/>
    </source>
</evidence>
<dbReference type="Pfam" id="PF03255">
    <property type="entry name" value="ACCA"/>
    <property type="match status" value="1"/>
</dbReference>
<evidence type="ECO:0000256" key="7">
    <source>
        <dbReference type="ARBA" id="ARBA00023098"/>
    </source>
</evidence>
<feature type="domain" description="CoA carboxyltransferase C-terminal" evidence="12">
    <location>
        <begin position="31"/>
        <end position="292"/>
    </location>
</feature>
<accession>A0A1I5L545</accession>
<evidence type="ECO:0000256" key="2">
    <source>
        <dbReference type="ARBA" id="ARBA00022516"/>
    </source>
</evidence>
<protein>
    <recommendedName>
        <fullName evidence="10">Acetyl-coenzyme A carboxylase carboxyl transferase subunit alpha</fullName>
        <shortName evidence="10">ACCase subunit alpha</shortName>
        <shortName evidence="10">Acetyl-CoA carboxylase carboxyltransferase subunit alpha</shortName>
        <ecNumber evidence="10">2.1.3.15</ecNumber>
    </recommendedName>
</protein>
<dbReference type="GO" id="GO:0003989">
    <property type="term" value="F:acetyl-CoA carboxylase activity"/>
    <property type="evidence" value="ECO:0007669"/>
    <property type="project" value="InterPro"/>
</dbReference>
<evidence type="ECO:0000256" key="8">
    <source>
        <dbReference type="ARBA" id="ARBA00023160"/>
    </source>
</evidence>
<comment type="similarity">
    <text evidence="10">Belongs to the AccA family.</text>
</comment>
<dbReference type="UniPathway" id="UPA00655">
    <property type="reaction ID" value="UER00711"/>
</dbReference>
<dbReference type="PANTHER" id="PTHR42853:SF3">
    <property type="entry name" value="ACETYL-COENZYME A CARBOXYLASE CARBOXYL TRANSFERASE SUBUNIT ALPHA, CHLOROPLASTIC"/>
    <property type="match status" value="1"/>
</dbReference>
<dbReference type="NCBIfam" id="TIGR00513">
    <property type="entry name" value="accA"/>
    <property type="match status" value="1"/>
</dbReference>
<dbReference type="NCBIfam" id="NF004344">
    <property type="entry name" value="PRK05724.1"/>
    <property type="match status" value="1"/>
</dbReference>
<evidence type="ECO:0000256" key="10">
    <source>
        <dbReference type="HAMAP-Rule" id="MF_00823"/>
    </source>
</evidence>
<dbReference type="SUPFAM" id="SSF52096">
    <property type="entry name" value="ClpP/crotonase"/>
    <property type="match status" value="1"/>
</dbReference>
<dbReference type="InterPro" id="IPR011763">
    <property type="entry name" value="COA_CT_C"/>
</dbReference>
<comment type="catalytic activity">
    <reaction evidence="9 10">
        <text>N(6)-carboxybiotinyl-L-lysyl-[protein] + acetyl-CoA = N(6)-biotinyl-L-lysyl-[protein] + malonyl-CoA</text>
        <dbReference type="Rhea" id="RHEA:54728"/>
        <dbReference type="Rhea" id="RHEA-COMP:10505"/>
        <dbReference type="Rhea" id="RHEA-COMP:10506"/>
        <dbReference type="ChEBI" id="CHEBI:57288"/>
        <dbReference type="ChEBI" id="CHEBI:57384"/>
        <dbReference type="ChEBI" id="CHEBI:83144"/>
        <dbReference type="ChEBI" id="CHEBI:83145"/>
        <dbReference type="EC" id="2.1.3.15"/>
    </reaction>
</comment>
<keyword evidence="10" id="KW-0963">Cytoplasm</keyword>
<comment type="subunit">
    <text evidence="10">Acetyl-CoA carboxylase is a heterohexamer composed of biotin carboxyl carrier protein (AccB), biotin carboxylase (AccC) and two subunits each of ACCase subunit alpha (AccA) and ACCase subunit beta (AccD).</text>
</comment>
<dbReference type="PRINTS" id="PR01069">
    <property type="entry name" value="ACCCTRFRASEA"/>
</dbReference>
<keyword evidence="11" id="KW-0175">Coiled coil</keyword>
<evidence type="ECO:0000256" key="11">
    <source>
        <dbReference type="SAM" id="Coils"/>
    </source>
</evidence>
<keyword evidence="4 10" id="KW-0547">Nucleotide-binding</keyword>
<dbReference type="HAMAP" id="MF_00823">
    <property type="entry name" value="AcetylCoA_CT_alpha"/>
    <property type="match status" value="1"/>
</dbReference>
<comment type="function">
    <text evidence="10">Component of the acetyl coenzyme A carboxylase (ACC) complex. First, biotin carboxylase catalyzes the carboxylation of biotin on its carrier protein (BCCP) and then the CO(2) group is transferred by the carboxyltransferase to acetyl-CoA to form malonyl-CoA.</text>
</comment>
<dbReference type="InterPro" id="IPR029045">
    <property type="entry name" value="ClpP/crotonase-like_dom_sf"/>
</dbReference>
<evidence type="ECO:0000313" key="13">
    <source>
        <dbReference type="EMBL" id="GEM00658.1"/>
    </source>
</evidence>
<reference evidence="13 16" key="2">
    <citation type="submission" date="2019-07" db="EMBL/GenBank/DDBJ databases">
        <title>Whole genome shotgun sequence of Halolactibacillus halophilus NBRC 100868.</title>
        <authorList>
            <person name="Hosoyama A."/>
            <person name="Uohara A."/>
            <person name="Ohji S."/>
            <person name="Ichikawa N."/>
        </authorList>
    </citation>
    <scope>NUCLEOTIDE SEQUENCE [LARGE SCALE GENOMIC DNA]</scope>
    <source>
        <strain evidence="13 16">NBRC 100868</strain>
    </source>
</reference>
<sequence>MKQVLSFEKPIIELKEKIHELKNMAEENNLTLDDEINTMEQRLKRLEQEIYDHLSIWDRIQVARHPERPTSLDYIEKLFTNFIELHGDRLYRDDPAIITGIAKYKEVPVTVVAQQRGKNTKENLHRNFASPHPEGYRKAIRQMKLAEKFNRPIICFIDTKGAHPGKGAEERGQGEAIARNLMEMAHLTVPIIAVVIGEGGSGGALGIGLADHVHMLENAMYSVISPEGAASILWKDATKAEEAAKSLKITAKDLKALGIIDEIIPEVKGGAHRDFDMQVAYVDTYIEKSFNYLTTIDRQSLPNIRWEKYKKIGEITE</sequence>
<keyword evidence="3 10" id="KW-0808">Transferase</keyword>